<name>A0A7X4GDL3_9SPHN</name>
<evidence type="ECO:0000313" key="2">
    <source>
        <dbReference type="Proteomes" id="UP000465810"/>
    </source>
</evidence>
<proteinExistence type="predicted"/>
<dbReference type="RefSeq" id="WP_160984165.1">
    <property type="nucleotide sequence ID" value="NZ_WVTD01000001.1"/>
</dbReference>
<dbReference type="Proteomes" id="UP000465810">
    <property type="component" value="Unassembled WGS sequence"/>
</dbReference>
<organism evidence="1 2">
    <name type="scientific">Novosphingobium silvae</name>
    <dbReference type="NCBI Taxonomy" id="2692619"/>
    <lineage>
        <taxon>Bacteria</taxon>
        <taxon>Pseudomonadati</taxon>
        <taxon>Pseudomonadota</taxon>
        <taxon>Alphaproteobacteria</taxon>
        <taxon>Sphingomonadales</taxon>
        <taxon>Sphingomonadaceae</taxon>
        <taxon>Novosphingobium</taxon>
    </lineage>
</organism>
<gene>
    <name evidence="1" type="ORF">GR702_01450</name>
</gene>
<evidence type="ECO:0000313" key="1">
    <source>
        <dbReference type="EMBL" id="MYL96440.1"/>
    </source>
</evidence>
<dbReference type="EMBL" id="WVTD01000001">
    <property type="protein sequence ID" value="MYL96440.1"/>
    <property type="molecule type" value="Genomic_DNA"/>
</dbReference>
<keyword evidence="2" id="KW-1185">Reference proteome</keyword>
<protein>
    <submittedName>
        <fullName evidence="1">Phage tail protein</fullName>
    </submittedName>
</protein>
<dbReference type="InterPro" id="IPR008861">
    <property type="entry name" value="GpX-like"/>
</dbReference>
<dbReference type="AlphaFoldDB" id="A0A7X4GDL3"/>
<dbReference type="Pfam" id="PF05489">
    <property type="entry name" value="Phage_tail_X"/>
    <property type="match status" value="1"/>
</dbReference>
<sequence length="72" mass="7520">MTSTVIALQGDTMDLICWRVLGTTEGQVVEQAYALNPGLAALGTILPEGTEVILPDPPAAAAVALQTINLWD</sequence>
<comment type="caution">
    <text evidence="1">The sequence shown here is derived from an EMBL/GenBank/DDBJ whole genome shotgun (WGS) entry which is preliminary data.</text>
</comment>
<reference evidence="1 2" key="1">
    <citation type="submission" date="2019-12" db="EMBL/GenBank/DDBJ databases">
        <authorList>
            <person name="Feng G."/>
            <person name="Zhu H."/>
        </authorList>
    </citation>
    <scope>NUCLEOTIDE SEQUENCE [LARGE SCALE GENOMIC DNA]</scope>
    <source>
        <strain evidence="1 2">FGD1</strain>
    </source>
</reference>
<accession>A0A7X4GDL3</accession>